<sequence length="55" mass="5780">MGGGGGGGDLRPILDLRMAEPILLAIPVKRRPSSACEGGVGKTMDRRMEPKKSCI</sequence>
<feature type="compositionally biased region" description="Basic and acidic residues" evidence="1">
    <location>
        <begin position="43"/>
        <end position="55"/>
    </location>
</feature>
<feature type="non-terminal residue" evidence="2">
    <location>
        <position position="55"/>
    </location>
</feature>
<comment type="caution">
    <text evidence="2">The sequence shown here is derived from an EMBL/GenBank/DDBJ whole genome shotgun (WGS) entry which is preliminary data.</text>
</comment>
<evidence type="ECO:0000313" key="3">
    <source>
        <dbReference type="Proteomes" id="UP000265520"/>
    </source>
</evidence>
<dbReference type="AlphaFoldDB" id="A0A392W496"/>
<accession>A0A392W496</accession>
<proteinExistence type="predicted"/>
<reference evidence="2 3" key="1">
    <citation type="journal article" date="2018" name="Front. Plant Sci.">
        <title>Red Clover (Trifolium pratense) and Zigzag Clover (T. medium) - A Picture of Genomic Similarities and Differences.</title>
        <authorList>
            <person name="Dluhosova J."/>
            <person name="Istvanek J."/>
            <person name="Nedelnik J."/>
            <person name="Repkova J."/>
        </authorList>
    </citation>
    <scope>NUCLEOTIDE SEQUENCE [LARGE SCALE GENOMIC DNA]</scope>
    <source>
        <strain evidence="3">cv. 10/8</strain>
        <tissue evidence="2">Leaf</tissue>
    </source>
</reference>
<protein>
    <submittedName>
        <fullName evidence="2">Uncharacterized protein</fullName>
    </submittedName>
</protein>
<evidence type="ECO:0000313" key="2">
    <source>
        <dbReference type="EMBL" id="MCI95458.1"/>
    </source>
</evidence>
<keyword evidence="3" id="KW-1185">Reference proteome</keyword>
<evidence type="ECO:0000256" key="1">
    <source>
        <dbReference type="SAM" id="MobiDB-lite"/>
    </source>
</evidence>
<organism evidence="2 3">
    <name type="scientific">Trifolium medium</name>
    <dbReference type="NCBI Taxonomy" id="97028"/>
    <lineage>
        <taxon>Eukaryota</taxon>
        <taxon>Viridiplantae</taxon>
        <taxon>Streptophyta</taxon>
        <taxon>Embryophyta</taxon>
        <taxon>Tracheophyta</taxon>
        <taxon>Spermatophyta</taxon>
        <taxon>Magnoliopsida</taxon>
        <taxon>eudicotyledons</taxon>
        <taxon>Gunneridae</taxon>
        <taxon>Pentapetalae</taxon>
        <taxon>rosids</taxon>
        <taxon>fabids</taxon>
        <taxon>Fabales</taxon>
        <taxon>Fabaceae</taxon>
        <taxon>Papilionoideae</taxon>
        <taxon>50 kb inversion clade</taxon>
        <taxon>NPAAA clade</taxon>
        <taxon>Hologalegina</taxon>
        <taxon>IRL clade</taxon>
        <taxon>Trifolieae</taxon>
        <taxon>Trifolium</taxon>
    </lineage>
</organism>
<feature type="region of interest" description="Disordered" evidence="1">
    <location>
        <begin position="34"/>
        <end position="55"/>
    </location>
</feature>
<dbReference type="Proteomes" id="UP000265520">
    <property type="component" value="Unassembled WGS sequence"/>
</dbReference>
<name>A0A392W496_9FABA</name>
<dbReference type="EMBL" id="LXQA011387376">
    <property type="protein sequence ID" value="MCI95458.1"/>
    <property type="molecule type" value="Genomic_DNA"/>
</dbReference>